<dbReference type="InterPro" id="IPR001878">
    <property type="entry name" value="Znf_CCHC"/>
</dbReference>
<keyword evidence="4" id="KW-0175">Coiled coil</keyword>
<comment type="caution">
    <text evidence="8">The sequence shown here is derived from an EMBL/GenBank/DDBJ whole genome shotgun (WGS) entry which is preliminary data.</text>
</comment>
<keyword evidence="3" id="KW-0863">Zinc-finger</keyword>
<feature type="region of interest" description="Disordered" evidence="5">
    <location>
        <begin position="395"/>
        <end position="414"/>
    </location>
</feature>
<accession>A0A6L2L742</accession>
<dbReference type="InterPro" id="IPR036875">
    <property type="entry name" value="Znf_CCHC_sf"/>
</dbReference>
<dbReference type="Pfam" id="PF13976">
    <property type="entry name" value="gag_pre-integrs"/>
    <property type="match status" value="1"/>
</dbReference>
<feature type="region of interest" description="Disordered" evidence="5">
    <location>
        <begin position="1318"/>
        <end position="1348"/>
    </location>
</feature>
<feature type="compositionally biased region" description="Basic and acidic residues" evidence="5">
    <location>
        <begin position="1330"/>
        <end position="1348"/>
    </location>
</feature>
<evidence type="ECO:0000256" key="1">
    <source>
        <dbReference type="ARBA" id="ARBA00022723"/>
    </source>
</evidence>
<evidence type="ECO:0000259" key="6">
    <source>
        <dbReference type="PROSITE" id="PS50158"/>
    </source>
</evidence>
<feature type="domain" description="CCHC-type" evidence="6">
    <location>
        <begin position="176"/>
        <end position="190"/>
    </location>
</feature>
<dbReference type="GO" id="GO:0016787">
    <property type="term" value="F:hydrolase activity"/>
    <property type="evidence" value="ECO:0007669"/>
    <property type="project" value="UniProtKB-KW"/>
</dbReference>
<evidence type="ECO:0000259" key="7">
    <source>
        <dbReference type="PROSITE" id="PS50994"/>
    </source>
</evidence>
<proteinExistence type="predicted"/>
<feature type="coiled-coil region" evidence="4">
    <location>
        <begin position="1433"/>
        <end position="1467"/>
    </location>
</feature>
<feature type="region of interest" description="Disordered" evidence="5">
    <location>
        <begin position="1177"/>
        <end position="1231"/>
    </location>
</feature>
<evidence type="ECO:0000256" key="2">
    <source>
        <dbReference type="ARBA" id="ARBA00022801"/>
    </source>
</evidence>
<evidence type="ECO:0000313" key="8">
    <source>
        <dbReference type="EMBL" id="GEU57456.1"/>
    </source>
</evidence>
<dbReference type="SUPFAM" id="SSF53098">
    <property type="entry name" value="Ribonuclease H-like"/>
    <property type="match status" value="1"/>
</dbReference>
<gene>
    <name evidence="8" type="ORF">Tci_029434</name>
</gene>
<dbReference type="PROSITE" id="PS50994">
    <property type="entry name" value="INTEGRASE"/>
    <property type="match status" value="1"/>
</dbReference>
<dbReference type="EMBL" id="BKCJ010003834">
    <property type="protein sequence ID" value="GEU57456.1"/>
    <property type="molecule type" value="Genomic_DNA"/>
</dbReference>
<feature type="compositionally biased region" description="Polar residues" evidence="5">
    <location>
        <begin position="1194"/>
        <end position="1204"/>
    </location>
</feature>
<dbReference type="InterPro" id="IPR001584">
    <property type="entry name" value="Integrase_cat-core"/>
</dbReference>
<feature type="region of interest" description="Disordered" evidence="5">
    <location>
        <begin position="846"/>
        <end position="873"/>
    </location>
</feature>
<dbReference type="PANTHER" id="PTHR42648:SF32">
    <property type="entry name" value="RIBONUCLEASE H-LIKE DOMAIN, GAG-PRE-INTEGRASE DOMAIN PROTEIN-RELATED"/>
    <property type="match status" value="1"/>
</dbReference>
<feature type="compositionally biased region" description="Polar residues" evidence="5">
    <location>
        <begin position="853"/>
        <end position="870"/>
    </location>
</feature>
<dbReference type="SUPFAM" id="SSF57756">
    <property type="entry name" value="Retrovirus zinc finger-like domains"/>
    <property type="match status" value="1"/>
</dbReference>
<dbReference type="InterPro" id="IPR039537">
    <property type="entry name" value="Retrotran_Ty1/copia-like"/>
</dbReference>
<dbReference type="SMART" id="SM00343">
    <property type="entry name" value="ZnF_C2HC"/>
    <property type="match status" value="2"/>
</dbReference>
<feature type="coiled-coil region" evidence="4">
    <location>
        <begin position="270"/>
        <end position="325"/>
    </location>
</feature>
<dbReference type="GO" id="GO:0015074">
    <property type="term" value="P:DNA integration"/>
    <property type="evidence" value="ECO:0007669"/>
    <property type="project" value="InterPro"/>
</dbReference>
<dbReference type="InterPro" id="IPR025724">
    <property type="entry name" value="GAG-pre-integrase_dom"/>
</dbReference>
<dbReference type="GO" id="GO:0003676">
    <property type="term" value="F:nucleic acid binding"/>
    <property type="evidence" value="ECO:0007669"/>
    <property type="project" value="InterPro"/>
</dbReference>
<dbReference type="GO" id="GO:0008270">
    <property type="term" value="F:zinc ion binding"/>
    <property type="evidence" value="ECO:0007669"/>
    <property type="project" value="UniProtKB-KW"/>
</dbReference>
<protein>
    <submittedName>
        <fullName evidence="8">Putative ribonuclease H-like domain-containing protein</fullName>
    </submittedName>
</protein>
<reference evidence="8" key="1">
    <citation type="journal article" date="2019" name="Sci. Rep.">
        <title>Draft genome of Tanacetum cinerariifolium, the natural source of mosquito coil.</title>
        <authorList>
            <person name="Yamashiro T."/>
            <person name="Shiraishi A."/>
            <person name="Satake H."/>
            <person name="Nakayama K."/>
        </authorList>
    </citation>
    <scope>NUCLEOTIDE SEQUENCE</scope>
</reference>
<sequence>MDQQNPTLAKIPILDTRKFEQWQFRIQQYLQHEHYALWELTEFGDSYEAPANVATTGSVSNGTGKKKGRTVTLTTDDMQKRKNDVKARTTLLLSDLDIMSLYDLYNHLKVYESKVQKKSEQNSQNIAFISSAKHNSGNEEVNIASSSTASINVSTASANIGVLEEDMEEDKSKDECLNCHKMGHFTRECRAPKSQDGGRRGNYRQGSKVEEQAPKVLMAINGVRWDWSYMANDEENHALIADEETPTEFALMAKTSVESENMIYHYKLALAQVEARLAEYRNQELKYCEKIRVLEFKTESSTDCIENLKKELELIKKEKEGLDSKLAGFQIASKDIDSLLESQRLDKNKEGLGYSVVPPPPAQVYSPPKKDLSWIGLPEFKDDIVIDYSRPSRAIESTSDDAQNRNPSEASPSTISPKSFIKFVKANDSLTKSPNFVMEKKACFNYGNFNHLAYDCSKRVKKETSRSQNTTHKSFTPRTEIHKLYRPLIRPMRSSMNVAQPNRTSFYKPVHSYIKRPFQRTSAVRSQYRGPRVLPNNIDEKGYWDSGCSRYMTGNISYLSNCEPFDGGYVSFGQAGCKITGKRTIKTGKLEFENVYFVKDLKDFKLLDYANVLLRTPRQHNMYTIDLNKIVPHKDLTCLVAKASADEGMLWHKRLGHLNFKTMNMLVRHNLVRVLPSKCFENDHTCTACLKGKQHKASCPKIKIIKCDNGGEFRNKEMDDFCSQKGIKREFSNARTPQQNGVAERRNRTLIEAVRTMALVNKSHNKTPYELFNDRSPAIGFLKPFGCHVMILNALDHLGKFEAKGDEGTKDAASQEVKKDVSSLRYIALPNWVHDALLEFSLSKPQDDCSTDIPESSRNSNPTATSTNPSAGHMETLTVETSISTDSLPVLTACFTDSQEPSKPKKISHALQDPSWVEAMHEERLQFKIQNEERIDYDEVFKPVARIEAIRLFLAYASFMGFTVYQMDVKSAFFYGTIHEEVYVMYPPGFQDLEFPARVYKVEKAIYGLHQAPRAWYGTLSKYLLTNGFQRGIIDQTLFIRRQRGDFILVQVYVDDIIFGSSNPQLCREFEALMHEKFQMSAMGTSKYWGVLRILMISLRLIPLFWSTARIKTTEDETKILAIVDGILRTITESSLRRNLKLKDEEGIRSLPDAELFENLTLMGYNISPNQSLLFERGEGSGTPTEPHHIPSPEAQQTSTTVHFSPTLPPSSTLPPVADEPTSPLRDVSQGEACPTVSRLDAEQDRANIAKTSTLPHESTLRVPSFAADEGSLQLRIQELTDLCTSLQRQQSDLVSKFEAQEVEITMLKARVKLLEDREGGGAEQSGDDAPIKGRSLDEREEVAEKGSNDTEKMINVLTSMDAATVLSSRVVEVPTGSGSIPTAGPLAAEVPTGSDVVPIAGLIFATATVVTPYTRRKGKEKMIESETSKKKKIQEQMDIQMARQQEEEMEREAQRMNEQIARDAEITRIHVEEELHIMING</sequence>
<dbReference type="Pfam" id="PF07727">
    <property type="entry name" value="RVT_2"/>
    <property type="match status" value="1"/>
</dbReference>
<organism evidence="8">
    <name type="scientific">Tanacetum cinerariifolium</name>
    <name type="common">Dalmatian daisy</name>
    <name type="synonym">Chrysanthemum cinerariifolium</name>
    <dbReference type="NCBI Taxonomy" id="118510"/>
    <lineage>
        <taxon>Eukaryota</taxon>
        <taxon>Viridiplantae</taxon>
        <taxon>Streptophyta</taxon>
        <taxon>Embryophyta</taxon>
        <taxon>Tracheophyta</taxon>
        <taxon>Spermatophyta</taxon>
        <taxon>Magnoliopsida</taxon>
        <taxon>eudicotyledons</taxon>
        <taxon>Gunneridae</taxon>
        <taxon>Pentapetalae</taxon>
        <taxon>asterids</taxon>
        <taxon>campanulids</taxon>
        <taxon>Asterales</taxon>
        <taxon>Asteraceae</taxon>
        <taxon>Asteroideae</taxon>
        <taxon>Anthemideae</taxon>
        <taxon>Anthemidinae</taxon>
        <taxon>Tanacetum</taxon>
    </lineage>
</organism>
<dbReference type="InterPro" id="IPR036397">
    <property type="entry name" value="RNaseH_sf"/>
</dbReference>
<dbReference type="InterPro" id="IPR043502">
    <property type="entry name" value="DNA/RNA_pol_sf"/>
</dbReference>
<evidence type="ECO:0000256" key="5">
    <source>
        <dbReference type="SAM" id="MobiDB-lite"/>
    </source>
</evidence>
<dbReference type="Gene3D" id="3.30.420.10">
    <property type="entry name" value="Ribonuclease H-like superfamily/Ribonuclease H"/>
    <property type="match status" value="1"/>
</dbReference>
<dbReference type="InterPro" id="IPR013103">
    <property type="entry name" value="RVT_2"/>
</dbReference>
<dbReference type="SUPFAM" id="SSF56672">
    <property type="entry name" value="DNA/RNA polymerases"/>
    <property type="match status" value="1"/>
</dbReference>
<keyword evidence="3" id="KW-0862">Zinc</keyword>
<keyword evidence="2" id="KW-0378">Hydrolase</keyword>
<name>A0A6L2L742_TANCI</name>
<feature type="domain" description="Integrase catalytic" evidence="7">
    <location>
        <begin position="613"/>
        <end position="757"/>
    </location>
</feature>
<dbReference type="PROSITE" id="PS50158">
    <property type="entry name" value="ZF_CCHC"/>
    <property type="match status" value="1"/>
</dbReference>
<evidence type="ECO:0000256" key="4">
    <source>
        <dbReference type="SAM" id="Coils"/>
    </source>
</evidence>
<dbReference type="InterPro" id="IPR012337">
    <property type="entry name" value="RNaseH-like_sf"/>
</dbReference>
<dbReference type="PANTHER" id="PTHR42648">
    <property type="entry name" value="TRANSPOSASE, PUTATIVE-RELATED"/>
    <property type="match status" value="1"/>
</dbReference>
<evidence type="ECO:0000256" key="3">
    <source>
        <dbReference type="PROSITE-ProRule" id="PRU00047"/>
    </source>
</evidence>
<keyword evidence="1" id="KW-0479">Metal-binding</keyword>